<dbReference type="HAMAP" id="MF_00724">
    <property type="entry name" value="FliE"/>
    <property type="match status" value="1"/>
</dbReference>
<dbReference type="AlphaFoldDB" id="A0A5A8F2B9"/>
<dbReference type="GO" id="GO:0009425">
    <property type="term" value="C:bacterial-type flagellum basal body"/>
    <property type="evidence" value="ECO:0007669"/>
    <property type="project" value="UniProtKB-SubCell"/>
</dbReference>
<dbReference type="Pfam" id="PF02049">
    <property type="entry name" value="FliE"/>
    <property type="match status" value="1"/>
</dbReference>
<name>A0A5A8F2B9_9BACT</name>
<accession>A0A5A8F2B9</accession>
<dbReference type="Proteomes" id="UP000322876">
    <property type="component" value="Unassembled WGS sequence"/>
</dbReference>
<dbReference type="PANTHER" id="PTHR34653">
    <property type="match status" value="1"/>
</dbReference>
<dbReference type="GO" id="GO:0071973">
    <property type="term" value="P:bacterial-type flagellum-dependent cell motility"/>
    <property type="evidence" value="ECO:0007669"/>
    <property type="project" value="InterPro"/>
</dbReference>
<evidence type="ECO:0000313" key="7">
    <source>
        <dbReference type="Proteomes" id="UP000322876"/>
    </source>
</evidence>
<comment type="caution">
    <text evidence="6">The sequence shown here is derived from an EMBL/GenBank/DDBJ whole genome shotgun (WGS) entry which is preliminary data.</text>
</comment>
<dbReference type="NCBIfam" id="TIGR00205">
    <property type="entry name" value="fliE"/>
    <property type="match status" value="1"/>
</dbReference>
<sequence>MSGINKVNFLLPNKLDTGQKVEQEKNDNSVDFSDLLKKAIKEVNDAQLEADEAVKKVLNGETKDIHQTMIALQKADVSLKLMLEVRNKLLEAYQEIMRTQV</sequence>
<protein>
    <recommendedName>
        <fullName evidence="4 5">Flagellar hook-basal body complex protein FliE</fullName>
    </recommendedName>
</protein>
<proteinExistence type="inferred from homology"/>
<dbReference type="EMBL" id="VFJB01000009">
    <property type="protein sequence ID" value="KAA0257045.1"/>
    <property type="molecule type" value="Genomic_DNA"/>
</dbReference>
<reference evidence="6 7" key="1">
    <citation type="submission" date="2019-06" db="EMBL/GenBank/DDBJ databases">
        <title>Genomic insights into carbon and energy metabolism of Deferribacter autotrophicus revealed new metabolic traits in the phylum Deferribacteres.</title>
        <authorList>
            <person name="Slobodkin A.I."/>
            <person name="Slobodkina G.B."/>
            <person name="Allioux M."/>
            <person name="Alain K."/>
            <person name="Jebbar M."/>
            <person name="Shadrin V."/>
            <person name="Kublanov I.V."/>
            <person name="Toshchakov S.V."/>
            <person name="Bonch-Osmolovskaya E.A."/>
        </authorList>
    </citation>
    <scope>NUCLEOTIDE SEQUENCE [LARGE SCALE GENOMIC DNA]</scope>
    <source>
        <strain evidence="6 7">SL50</strain>
    </source>
</reference>
<evidence type="ECO:0000256" key="5">
    <source>
        <dbReference type="NCBIfam" id="TIGR00205"/>
    </source>
</evidence>
<keyword evidence="6" id="KW-0282">Flagellum</keyword>
<evidence type="ECO:0000313" key="6">
    <source>
        <dbReference type="EMBL" id="KAA0257045.1"/>
    </source>
</evidence>
<keyword evidence="6" id="KW-0969">Cilium</keyword>
<organism evidence="6 7">
    <name type="scientific">Deferribacter autotrophicus</name>
    <dbReference type="NCBI Taxonomy" id="500465"/>
    <lineage>
        <taxon>Bacteria</taxon>
        <taxon>Pseudomonadati</taxon>
        <taxon>Deferribacterota</taxon>
        <taxon>Deferribacteres</taxon>
        <taxon>Deferribacterales</taxon>
        <taxon>Deferribacteraceae</taxon>
        <taxon>Deferribacter</taxon>
    </lineage>
</organism>
<dbReference type="GO" id="GO:0005198">
    <property type="term" value="F:structural molecule activity"/>
    <property type="evidence" value="ECO:0007669"/>
    <property type="project" value="UniProtKB-UniRule"/>
</dbReference>
<keyword evidence="3 4" id="KW-0975">Bacterial flagellum</keyword>
<dbReference type="GO" id="GO:0003774">
    <property type="term" value="F:cytoskeletal motor activity"/>
    <property type="evidence" value="ECO:0007669"/>
    <property type="project" value="InterPro"/>
</dbReference>
<dbReference type="OrthoDB" id="9812413at2"/>
<evidence type="ECO:0000256" key="1">
    <source>
        <dbReference type="ARBA" id="ARBA00004117"/>
    </source>
</evidence>
<comment type="similarity">
    <text evidence="2 4">Belongs to the FliE family.</text>
</comment>
<dbReference type="PRINTS" id="PR01006">
    <property type="entry name" value="FLGHOOKFLIE"/>
</dbReference>
<evidence type="ECO:0000256" key="3">
    <source>
        <dbReference type="ARBA" id="ARBA00023143"/>
    </source>
</evidence>
<evidence type="ECO:0000256" key="4">
    <source>
        <dbReference type="HAMAP-Rule" id="MF_00724"/>
    </source>
</evidence>
<evidence type="ECO:0000256" key="2">
    <source>
        <dbReference type="ARBA" id="ARBA00009272"/>
    </source>
</evidence>
<dbReference type="RefSeq" id="WP_149267190.1">
    <property type="nucleotide sequence ID" value="NZ_VFJB01000009.1"/>
</dbReference>
<dbReference type="PANTHER" id="PTHR34653:SF1">
    <property type="entry name" value="FLAGELLAR HOOK-BASAL BODY COMPLEX PROTEIN FLIE"/>
    <property type="match status" value="1"/>
</dbReference>
<keyword evidence="7" id="KW-1185">Reference proteome</keyword>
<gene>
    <name evidence="4 6" type="primary">fliE</name>
    <name evidence="6" type="ORF">FHQ18_10780</name>
</gene>
<comment type="subcellular location">
    <subcellularLocation>
        <location evidence="1 4">Bacterial flagellum basal body</location>
    </subcellularLocation>
</comment>
<keyword evidence="6" id="KW-0966">Cell projection</keyword>
<dbReference type="InterPro" id="IPR001624">
    <property type="entry name" value="FliE"/>
</dbReference>